<keyword evidence="1 2" id="KW-1015">Disulfide bond</keyword>
<feature type="disulfide bond" evidence="2">
    <location>
        <begin position="375"/>
        <end position="392"/>
    </location>
</feature>
<dbReference type="InterPro" id="IPR050372">
    <property type="entry name" value="Neurexin-related_CASP"/>
</dbReference>
<comment type="caution">
    <text evidence="6">The sequence shown here is derived from an EMBL/GenBank/DDBJ whole genome shotgun (WGS) entry which is preliminary data.</text>
</comment>
<feature type="domain" description="EGF-like" evidence="5">
    <location>
        <begin position="127"/>
        <end position="164"/>
    </location>
</feature>
<protein>
    <recommendedName>
        <fullName evidence="8">EGF-like domain-containing protein</fullName>
    </recommendedName>
</protein>
<feature type="disulfide bond" evidence="2">
    <location>
        <begin position="394"/>
        <end position="403"/>
    </location>
</feature>
<name>A0A1D1VV97_RAMVA</name>
<dbReference type="PROSITE" id="PS00022">
    <property type="entry name" value="EGF_1"/>
    <property type="match status" value="2"/>
</dbReference>
<accession>A0A1D1VV97</accession>
<feature type="domain" description="Laminin G" evidence="4">
    <location>
        <begin position="171"/>
        <end position="357"/>
    </location>
</feature>
<feature type="chain" id="PRO_5008898890" description="EGF-like domain-containing protein" evidence="3">
    <location>
        <begin position="38"/>
        <end position="615"/>
    </location>
</feature>
<evidence type="ECO:0000256" key="3">
    <source>
        <dbReference type="SAM" id="SignalP"/>
    </source>
</evidence>
<keyword evidence="7" id="KW-1185">Reference proteome</keyword>
<keyword evidence="3" id="KW-0732">Signal</keyword>
<evidence type="ECO:0000313" key="6">
    <source>
        <dbReference type="EMBL" id="GAV04856.1"/>
    </source>
</evidence>
<dbReference type="Proteomes" id="UP000186922">
    <property type="component" value="Unassembled WGS sequence"/>
</dbReference>
<dbReference type="Gene3D" id="2.10.25.10">
    <property type="entry name" value="Laminin"/>
    <property type="match status" value="3"/>
</dbReference>
<feature type="disulfide bond" evidence="2">
    <location>
        <begin position="154"/>
        <end position="163"/>
    </location>
</feature>
<keyword evidence="2" id="KW-0245">EGF-like domain</keyword>
<feature type="disulfide bond" evidence="2">
    <location>
        <begin position="371"/>
        <end position="381"/>
    </location>
</feature>
<feature type="domain" description="Laminin G" evidence="4">
    <location>
        <begin position="409"/>
        <end position="613"/>
    </location>
</feature>
<dbReference type="PROSITE" id="PS50025">
    <property type="entry name" value="LAM_G_DOMAIN"/>
    <property type="match status" value="2"/>
</dbReference>
<feature type="domain" description="EGF-like" evidence="5">
    <location>
        <begin position="367"/>
        <end position="404"/>
    </location>
</feature>
<evidence type="ECO:0000259" key="4">
    <source>
        <dbReference type="PROSITE" id="PS50025"/>
    </source>
</evidence>
<sequence>MDNSAATTERRKTFRNLSVVILFCSLLGCCLLEAAFASDGEKFEAAFQGQCPRGASDGICQHICRNHSPRTFACYCLPGFHLQHNGYACTNETESLTAAPTSTMIQSFSVLRNIPQDKFALEALSARQNRCSEVKCRNGGWCDEGNKEDATCSCPLGRTGKYCHQRTSFSTPHFSGRSSAMLSLLANRRNGSRFDIVVTIRPESPDGLFFFVGHNLESNTKLIVLSLVDAYVILRILLGDNTIVIQSRSRVKLNETLHVEAGRKSASDFYLRVGLQELQMISKPEVDSKELDLAGNVYIGGVPDSNTLQQEILRQDYAESRKLFRGCIVRLAIDGKAFVLQPPPFGDIVDGINVDRCNDIITDDSTEEPPCRTECLNGGRCIRSNDGQESFCDCAAGFVGLQCEIDLESNIPFFNGSSHLSYEIGQMRDHIKHRFCLRLIFRPSKRPRPSAGGEILLHVGNTKKTSAVGLDRSFVSSQHFEDFLMVGLKDGFVEVSVNFGDATVVARSREVIRLGVWCEVEVRRTGRLLELYVDNKLHSIVSSPGSFAEFSLNNDPYIYLGGVPSGPAEDDKQTDGGVGLSFHGCIDLKKSAFMDERLTLSKAKAGFNLESVCPG</sequence>
<dbReference type="EMBL" id="BDGG01000011">
    <property type="protein sequence ID" value="GAV04856.1"/>
    <property type="molecule type" value="Genomic_DNA"/>
</dbReference>
<dbReference type="PROSITE" id="PS50026">
    <property type="entry name" value="EGF_3"/>
    <property type="match status" value="2"/>
</dbReference>
<dbReference type="SMART" id="SM00282">
    <property type="entry name" value="LamG"/>
    <property type="match status" value="2"/>
</dbReference>
<dbReference type="GO" id="GO:0016020">
    <property type="term" value="C:membrane"/>
    <property type="evidence" value="ECO:0007669"/>
    <property type="project" value="UniProtKB-SubCell"/>
</dbReference>
<dbReference type="CDD" id="cd00110">
    <property type="entry name" value="LamG"/>
    <property type="match status" value="2"/>
</dbReference>
<reference evidence="6 7" key="1">
    <citation type="journal article" date="2016" name="Nat. Commun.">
        <title>Extremotolerant tardigrade genome and improved radiotolerance of human cultured cells by tardigrade-unique protein.</title>
        <authorList>
            <person name="Hashimoto T."/>
            <person name="Horikawa D.D."/>
            <person name="Saito Y."/>
            <person name="Kuwahara H."/>
            <person name="Kozuka-Hata H."/>
            <person name="Shin-I T."/>
            <person name="Minakuchi Y."/>
            <person name="Ohishi K."/>
            <person name="Motoyama A."/>
            <person name="Aizu T."/>
            <person name="Enomoto A."/>
            <person name="Kondo K."/>
            <person name="Tanaka S."/>
            <person name="Hara Y."/>
            <person name="Koshikawa S."/>
            <person name="Sagara H."/>
            <person name="Miura T."/>
            <person name="Yokobori S."/>
            <person name="Miyagawa K."/>
            <person name="Suzuki Y."/>
            <person name="Kubo T."/>
            <person name="Oyama M."/>
            <person name="Kohara Y."/>
            <person name="Fujiyama A."/>
            <person name="Arakawa K."/>
            <person name="Katayama T."/>
            <person name="Toyoda A."/>
            <person name="Kunieda T."/>
        </authorList>
    </citation>
    <scope>NUCLEOTIDE SEQUENCE [LARGE SCALE GENOMIC DNA]</scope>
    <source>
        <strain evidence="6 7">YOKOZUNA-1</strain>
    </source>
</reference>
<evidence type="ECO:0008006" key="8">
    <source>
        <dbReference type="Google" id="ProtNLM"/>
    </source>
</evidence>
<gene>
    <name evidence="6" type="primary">RvY_15069</name>
    <name evidence="6" type="synonym">RvY_15069.1</name>
    <name evidence="6" type="ORF">RvY_15069-1</name>
</gene>
<feature type="signal peptide" evidence="3">
    <location>
        <begin position="1"/>
        <end position="37"/>
    </location>
</feature>
<dbReference type="Pfam" id="PF00054">
    <property type="entry name" value="Laminin_G_1"/>
    <property type="match status" value="1"/>
</dbReference>
<dbReference type="PROSITE" id="PS01186">
    <property type="entry name" value="EGF_2"/>
    <property type="match status" value="1"/>
</dbReference>
<dbReference type="InterPro" id="IPR013320">
    <property type="entry name" value="ConA-like_dom_sf"/>
</dbReference>
<dbReference type="SMART" id="SM00181">
    <property type="entry name" value="EGF"/>
    <property type="match status" value="3"/>
</dbReference>
<evidence type="ECO:0000259" key="5">
    <source>
        <dbReference type="PROSITE" id="PS50026"/>
    </source>
</evidence>
<dbReference type="Gene3D" id="2.60.120.200">
    <property type="match status" value="2"/>
</dbReference>
<proteinExistence type="predicted"/>
<evidence type="ECO:0000256" key="2">
    <source>
        <dbReference type="PROSITE-ProRule" id="PRU00076"/>
    </source>
</evidence>
<dbReference type="CDD" id="cd00054">
    <property type="entry name" value="EGF_CA"/>
    <property type="match status" value="1"/>
</dbReference>
<dbReference type="SUPFAM" id="SSF57196">
    <property type="entry name" value="EGF/Laminin"/>
    <property type="match status" value="1"/>
</dbReference>
<evidence type="ECO:0000313" key="7">
    <source>
        <dbReference type="Proteomes" id="UP000186922"/>
    </source>
</evidence>
<dbReference type="STRING" id="947166.A0A1D1VV97"/>
<dbReference type="InterPro" id="IPR001791">
    <property type="entry name" value="Laminin_G"/>
</dbReference>
<organism evidence="6 7">
    <name type="scientific">Ramazzottius varieornatus</name>
    <name type="common">Water bear</name>
    <name type="synonym">Tardigrade</name>
    <dbReference type="NCBI Taxonomy" id="947166"/>
    <lineage>
        <taxon>Eukaryota</taxon>
        <taxon>Metazoa</taxon>
        <taxon>Ecdysozoa</taxon>
        <taxon>Tardigrada</taxon>
        <taxon>Eutardigrada</taxon>
        <taxon>Parachela</taxon>
        <taxon>Hypsibioidea</taxon>
        <taxon>Ramazzottiidae</taxon>
        <taxon>Ramazzottius</taxon>
    </lineage>
</organism>
<dbReference type="PANTHER" id="PTHR15036">
    <property type="entry name" value="PIKACHURIN-LIKE PROTEIN"/>
    <property type="match status" value="1"/>
</dbReference>
<dbReference type="Pfam" id="PF02210">
    <property type="entry name" value="Laminin_G_2"/>
    <property type="match status" value="1"/>
</dbReference>
<dbReference type="PANTHER" id="PTHR15036:SF85">
    <property type="entry name" value="SP2353, ISOFORM A"/>
    <property type="match status" value="1"/>
</dbReference>
<dbReference type="InterPro" id="IPR000742">
    <property type="entry name" value="EGF"/>
</dbReference>
<dbReference type="OrthoDB" id="6515763at2759"/>
<comment type="caution">
    <text evidence="2">Lacks conserved residue(s) required for the propagation of feature annotation.</text>
</comment>
<evidence type="ECO:0000256" key="1">
    <source>
        <dbReference type="ARBA" id="ARBA00023157"/>
    </source>
</evidence>
<dbReference type="SUPFAM" id="SSF49899">
    <property type="entry name" value="Concanavalin A-like lectins/glucanases"/>
    <property type="match status" value="2"/>
</dbReference>
<dbReference type="AlphaFoldDB" id="A0A1D1VV97"/>